<reference evidence="1 2" key="1">
    <citation type="submission" date="2021-06" db="EMBL/GenBank/DDBJ databases">
        <title>Caerostris extrusa draft genome.</title>
        <authorList>
            <person name="Kono N."/>
            <person name="Arakawa K."/>
        </authorList>
    </citation>
    <scope>NUCLEOTIDE SEQUENCE [LARGE SCALE GENOMIC DNA]</scope>
</reference>
<dbReference type="Proteomes" id="UP001054945">
    <property type="component" value="Unassembled WGS sequence"/>
</dbReference>
<dbReference type="AlphaFoldDB" id="A0AAV4TXA9"/>
<name>A0AAV4TXA9_CAEEX</name>
<protein>
    <submittedName>
        <fullName evidence="1">Uncharacterized protein</fullName>
    </submittedName>
</protein>
<dbReference type="EMBL" id="BPLR01011772">
    <property type="protein sequence ID" value="GIY48918.1"/>
    <property type="molecule type" value="Genomic_DNA"/>
</dbReference>
<keyword evidence="2" id="KW-1185">Reference proteome</keyword>
<accession>A0AAV4TXA9</accession>
<evidence type="ECO:0000313" key="2">
    <source>
        <dbReference type="Proteomes" id="UP001054945"/>
    </source>
</evidence>
<organism evidence="1 2">
    <name type="scientific">Caerostris extrusa</name>
    <name type="common">Bark spider</name>
    <name type="synonym">Caerostris bankana</name>
    <dbReference type="NCBI Taxonomy" id="172846"/>
    <lineage>
        <taxon>Eukaryota</taxon>
        <taxon>Metazoa</taxon>
        <taxon>Ecdysozoa</taxon>
        <taxon>Arthropoda</taxon>
        <taxon>Chelicerata</taxon>
        <taxon>Arachnida</taxon>
        <taxon>Araneae</taxon>
        <taxon>Araneomorphae</taxon>
        <taxon>Entelegynae</taxon>
        <taxon>Araneoidea</taxon>
        <taxon>Araneidae</taxon>
        <taxon>Caerostris</taxon>
    </lineage>
</organism>
<sequence length="170" mass="18660">MHFSVETLETEHRWFSGRMLACHAGGPGSIPGRCTIFIFFQPAGRTIFSSEISTLRCTLVSKPSRRSIGGSVVECSPATRAARVRFPADARFLSFFQPAGRTIFSSEISTLRCTLVSKPSKRSIGGSVVECSPATRAARVRFPADARFLSFFSQLAERFLAAKFPRCDAL</sequence>
<gene>
    <name evidence="1" type="primary">M514_20056</name>
    <name evidence="1" type="ORF">CEXT_44811</name>
</gene>
<evidence type="ECO:0000313" key="1">
    <source>
        <dbReference type="EMBL" id="GIY48918.1"/>
    </source>
</evidence>
<proteinExistence type="predicted"/>
<comment type="caution">
    <text evidence="1">The sequence shown here is derived from an EMBL/GenBank/DDBJ whole genome shotgun (WGS) entry which is preliminary data.</text>
</comment>